<name>A0A5S9IJ75_UABAM</name>
<gene>
    <name evidence="4" type="ORF">UABAM_01222</name>
</gene>
<dbReference type="CDD" id="cd17535">
    <property type="entry name" value="REC_NarL-like"/>
    <property type="match status" value="1"/>
</dbReference>
<dbReference type="InterPro" id="IPR058245">
    <property type="entry name" value="NreC/VraR/RcsB-like_REC"/>
</dbReference>
<evidence type="ECO:0000259" key="3">
    <source>
        <dbReference type="PROSITE" id="PS50110"/>
    </source>
</evidence>
<dbReference type="GO" id="GO:0003677">
    <property type="term" value="F:DNA binding"/>
    <property type="evidence" value="ECO:0007669"/>
    <property type="project" value="UniProtKB-KW"/>
</dbReference>
<evidence type="ECO:0000313" key="5">
    <source>
        <dbReference type="Proteomes" id="UP000326354"/>
    </source>
</evidence>
<dbReference type="SMART" id="SM00448">
    <property type="entry name" value="REC"/>
    <property type="match status" value="1"/>
</dbReference>
<evidence type="ECO:0000256" key="2">
    <source>
        <dbReference type="PROSITE-ProRule" id="PRU00169"/>
    </source>
</evidence>
<feature type="modified residue" description="4-aspartylphosphate" evidence="2">
    <location>
        <position position="58"/>
    </location>
</feature>
<dbReference type="PANTHER" id="PTHR45566:SF2">
    <property type="entry name" value="NARL SUBFAMILY"/>
    <property type="match status" value="1"/>
</dbReference>
<reference evidence="4 5" key="1">
    <citation type="submission" date="2019-08" db="EMBL/GenBank/DDBJ databases">
        <title>Complete genome sequence of Candidatus Uab amorphum.</title>
        <authorList>
            <person name="Shiratori T."/>
            <person name="Suzuki S."/>
            <person name="Kakizawa Y."/>
            <person name="Ishida K."/>
        </authorList>
    </citation>
    <scope>NUCLEOTIDE SEQUENCE [LARGE SCALE GENOMIC DNA]</scope>
    <source>
        <strain evidence="4 5">SRT547</strain>
    </source>
</reference>
<accession>A0A5S9IJ75</accession>
<dbReference type="Pfam" id="PF00072">
    <property type="entry name" value="Response_reg"/>
    <property type="match status" value="1"/>
</dbReference>
<dbReference type="Proteomes" id="UP000326354">
    <property type="component" value="Chromosome"/>
</dbReference>
<dbReference type="GO" id="GO:0006355">
    <property type="term" value="P:regulation of DNA-templated transcription"/>
    <property type="evidence" value="ECO:0007669"/>
    <property type="project" value="InterPro"/>
</dbReference>
<feature type="domain" description="Response regulatory" evidence="3">
    <location>
        <begin position="7"/>
        <end position="123"/>
    </location>
</feature>
<dbReference type="SUPFAM" id="SSF46894">
    <property type="entry name" value="C-terminal effector domain of the bipartite response regulators"/>
    <property type="match status" value="1"/>
</dbReference>
<evidence type="ECO:0000256" key="1">
    <source>
        <dbReference type="ARBA" id="ARBA00023125"/>
    </source>
</evidence>
<dbReference type="InterPro" id="IPR011006">
    <property type="entry name" value="CheY-like_superfamily"/>
</dbReference>
<dbReference type="AlphaFoldDB" id="A0A5S9IJ75"/>
<dbReference type="EMBL" id="AP019860">
    <property type="protein sequence ID" value="BBM82879.1"/>
    <property type="molecule type" value="Genomic_DNA"/>
</dbReference>
<dbReference type="InterPro" id="IPR016032">
    <property type="entry name" value="Sig_transdc_resp-reg_C-effctor"/>
</dbReference>
<sequence>MDTPQAKQIFIVDHPIIQDGLENIFQFENDLKICGRANSSEETLKHLPSVKPDLMIADIFLKGIGGLDFVENIRRAGYTFPILVLSIYEGISYAEQCVGAGIEGYIPKKEKTSTLLKAIRNLLNGQIYIDEDLKLEIIKKFFMSDSLSVFSPKLILTEEEQKVYNFIGDGCPIETIAKLLNLNAKKIILFREQIKKKLYFKDNVELLQSAIGYRKG</sequence>
<dbReference type="RefSeq" id="WP_173013159.1">
    <property type="nucleotide sequence ID" value="NZ_AP019860.1"/>
</dbReference>
<protein>
    <submittedName>
        <fullName evidence="4">DNA-binding response regulator</fullName>
    </submittedName>
</protein>
<evidence type="ECO:0000313" key="4">
    <source>
        <dbReference type="EMBL" id="BBM82879.1"/>
    </source>
</evidence>
<keyword evidence="2" id="KW-0597">Phosphoprotein</keyword>
<dbReference type="Gene3D" id="3.40.50.2300">
    <property type="match status" value="1"/>
</dbReference>
<keyword evidence="5" id="KW-1185">Reference proteome</keyword>
<dbReference type="InterPro" id="IPR001789">
    <property type="entry name" value="Sig_transdc_resp-reg_receiver"/>
</dbReference>
<dbReference type="GO" id="GO:0000160">
    <property type="term" value="P:phosphorelay signal transduction system"/>
    <property type="evidence" value="ECO:0007669"/>
    <property type="project" value="InterPro"/>
</dbReference>
<dbReference type="InterPro" id="IPR051015">
    <property type="entry name" value="EvgA-like"/>
</dbReference>
<dbReference type="SUPFAM" id="SSF52172">
    <property type="entry name" value="CheY-like"/>
    <property type="match status" value="1"/>
</dbReference>
<organism evidence="4 5">
    <name type="scientific">Uabimicrobium amorphum</name>
    <dbReference type="NCBI Taxonomy" id="2596890"/>
    <lineage>
        <taxon>Bacteria</taxon>
        <taxon>Pseudomonadati</taxon>
        <taxon>Planctomycetota</taxon>
        <taxon>Candidatus Uabimicrobiia</taxon>
        <taxon>Candidatus Uabimicrobiales</taxon>
        <taxon>Candidatus Uabimicrobiaceae</taxon>
        <taxon>Candidatus Uabimicrobium</taxon>
    </lineage>
</organism>
<dbReference type="KEGG" id="uam:UABAM_01222"/>
<keyword evidence="1 4" id="KW-0238">DNA-binding</keyword>
<proteinExistence type="predicted"/>
<dbReference type="PANTHER" id="PTHR45566">
    <property type="entry name" value="HTH-TYPE TRANSCRIPTIONAL REGULATOR YHJB-RELATED"/>
    <property type="match status" value="1"/>
</dbReference>
<dbReference type="PROSITE" id="PS50110">
    <property type="entry name" value="RESPONSE_REGULATORY"/>
    <property type="match status" value="1"/>
</dbReference>